<feature type="chain" id="PRO_5040957466" evidence="6">
    <location>
        <begin position="26"/>
        <end position="444"/>
    </location>
</feature>
<proteinExistence type="inferred from homology"/>
<keyword evidence="5" id="KW-0574">Periplasm</keyword>
<dbReference type="GO" id="GO:0042597">
    <property type="term" value="C:periplasmic space"/>
    <property type="evidence" value="ECO:0007669"/>
    <property type="project" value="UniProtKB-SubCell"/>
</dbReference>
<comment type="caution">
    <text evidence="7">The sequence shown here is derived from an EMBL/GenBank/DDBJ whole genome shotgun (WGS) entry which is preliminary data.</text>
</comment>
<sequence>MLRSRFLTAGAAMLATALSATTALADITILAWPGEPAESAFRKVLDLYNSTEGAKNNSKASVIYFSQQGFKEKMLADVAAGSKEFDVMLTATYDVGLYAPFMTPIDDLVTDDVYKVVSKNSIETQKYEGKTYGIPTDLSLHFLYYRNDLIDQLNTDPAWKAKYEEISEKILGKKLSPKPADQWDWDDFIASALFFTKSINPDSPTRYGTVLQMKNLLYNIMLWQGTVASNGGNWRDKDGNITVDSPAYKRGLEIYKIITDNEATPGDSSTYEYGEANSVFGAGQVAFMLQWNAAVPEFKDATKYPAVAGKLGLSHEPAGSEGPKTHFHSLGLGINKNSAKQDEAKAFLAWLATAEPMKLYAKEGGSPPLAEGLMAEIAGDRPEMLLMGEHAAKYGFVMDGATSAKALAIYTNMAENFTGYWTGEIEQDEAIANVVADMKKAFAP</sequence>
<evidence type="ECO:0000256" key="1">
    <source>
        <dbReference type="ARBA" id="ARBA00004418"/>
    </source>
</evidence>
<evidence type="ECO:0000256" key="2">
    <source>
        <dbReference type="ARBA" id="ARBA00008520"/>
    </source>
</evidence>
<dbReference type="AlphaFoldDB" id="A0A9X3IPE9"/>
<dbReference type="Gene3D" id="3.40.190.10">
    <property type="entry name" value="Periplasmic binding protein-like II"/>
    <property type="match status" value="1"/>
</dbReference>
<comment type="similarity">
    <text evidence="2">Belongs to the bacterial solute-binding protein 1 family.</text>
</comment>
<dbReference type="EMBL" id="JAPKNK010000013">
    <property type="protein sequence ID" value="MCX5571895.1"/>
    <property type="molecule type" value="Genomic_DNA"/>
</dbReference>
<dbReference type="PANTHER" id="PTHR43649:SF34">
    <property type="entry name" value="ABC TRANSPORTER PERIPLASMIC-BINDING PROTEIN YCJN-RELATED"/>
    <property type="match status" value="1"/>
</dbReference>
<evidence type="ECO:0000256" key="5">
    <source>
        <dbReference type="ARBA" id="ARBA00022764"/>
    </source>
</evidence>
<organism evidence="7 8">
    <name type="scientific">Kaistia nematophila</name>
    <dbReference type="NCBI Taxonomy" id="2994654"/>
    <lineage>
        <taxon>Bacteria</taxon>
        <taxon>Pseudomonadati</taxon>
        <taxon>Pseudomonadota</taxon>
        <taxon>Alphaproteobacteria</taxon>
        <taxon>Hyphomicrobiales</taxon>
        <taxon>Kaistiaceae</taxon>
        <taxon>Kaistia</taxon>
    </lineage>
</organism>
<dbReference type="Pfam" id="PF01547">
    <property type="entry name" value="SBP_bac_1"/>
    <property type="match status" value="1"/>
</dbReference>
<dbReference type="InterPro" id="IPR050490">
    <property type="entry name" value="Bact_solute-bd_prot1"/>
</dbReference>
<dbReference type="PANTHER" id="PTHR43649">
    <property type="entry name" value="ARABINOSE-BINDING PROTEIN-RELATED"/>
    <property type="match status" value="1"/>
</dbReference>
<keyword evidence="4 6" id="KW-0732">Signal</keyword>
<keyword evidence="8" id="KW-1185">Reference proteome</keyword>
<accession>A0A9X3IPE9</accession>
<evidence type="ECO:0000256" key="3">
    <source>
        <dbReference type="ARBA" id="ARBA00022448"/>
    </source>
</evidence>
<dbReference type="InterPro" id="IPR006059">
    <property type="entry name" value="SBP"/>
</dbReference>
<protein>
    <submittedName>
        <fullName evidence="7">Extracellular solute-binding protein</fullName>
    </submittedName>
</protein>
<name>A0A9X3IPE9_9HYPH</name>
<keyword evidence="3" id="KW-0813">Transport</keyword>
<feature type="signal peptide" evidence="6">
    <location>
        <begin position="1"/>
        <end position="25"/>
    </location>
</feature>
<dbReference type="SUPFAM" id="SSF53850">
    <property type="entry name" value="Periplasmic binding protein-like II"/>
    <property type="match status" value="1"/>
</dbReference>
<dbReference type="RefSeq" id="WP_266340857.1">
    <property type="nucleotide sequence ID" value="NZ_JAPKNK010000013.1"/>
</dbReference>
<evidence type="ECO:0000313" key="7">
    <source>
        <dbReference type="EMBL" id="MCX5571895.1"/>
    </source>
</evidence>
<dbReference type="Proteomes" id="UP001144805">
    <property type="component" value="Unassembled WGS sequence"/>
</dbReference>
<evidence type="ECO:0000256" key="4">
    <source>
        <dbReference type="ARBA" id="ARBA00022729"/>
    </source>
</evidence>
<comment type="subcellular location">
    <subcellularLocation>
        <location evidence="1">Periplasm</location>
    </subcellularLocation>
</comment>
<reference evidence="7" key="1">
    <citation type="submission" date="2022-11" db="EMBL/GenBank/DDBJ databases">
        <title>Biodiversity and phylogenetic relationships of bacteria.</title>
        <authorList>
            <person name="Machado R.A.R."/>
            <person name="Bhat A."/>
            <person name="Loulou A."/>
            <person name="Kallel S."/>
        </authorList>
    </citation>
    <scope>NUCLEOTIDE SEQUENCE</scope>
    <source>
        <strain evidence="7">K-TC2</strain>
    </source>
</reference>
<evidence type="ECO:0000256" key="6">
    <source>
        <dbReference type="SAM" id="SignalP"/>
    </source>
</evidence>
<evidence type="ECO:0000313" key="8">
    <source>
        <dbReference type="Proteomes" id="UP001144805"/>
    </source>
</evidence>
<gene>
    <name evidence="7" type="ORF">OSH07_22030</name>
</gene>